<feature type="compositionally biased region" description="Basic and acidic residues" evidence="3">
    <location>
        <begin position="129"/>
        <end position="142"/>
    </location>
</feature>
<dbReference type="InterPro" id="IPR007574">
    <property type="entry name" value="NblA"/>
</dbReference>
<feature type="compositionally biased region" description="Low complexity" evidence="3">
    <location>
        <begin position="113"/>
        <end position="124"/>
    </location>
</feature>
<evidence type="ECO:0000313" key="4">
    <source>
        <dbReference type="EMBL" id="KAF6002129.1"/>
    </source>
</evidence>
<dbReference type="Pfam" id="PF04485">
    <property type="entry name" value="NblA"/>
    <property type="match status" value="1"/>
</dbReference>
<dbReference type="Proteomes" id="UP000530660">
    <property type="component" value="Unassembled WGS sequence"/>
</dbReference>
<evidence type="ECO:0000256" key="3">
    <source>
        <dbReference type="SAM" id="MobiDB-lite"/>
    </source>
</evidence>
<dbReference type="InterPro" id="IPR036904">
    <property type="entry name" value="NblA_sf"/>
</dbReference>
<dbReference type="SUPFAM" id="SSF109859">
    <property type="entry name" value="NblA-like"/>
    <property type="match status" value="1"/>
</dbReference>
<comment type="caution">
    <text evidence="4">The sequence shown here is derived from an EMBL/GenBank/DDBJ whole genome shotgun (WGS) entry which is preliminary data.</text>
</comment>
<evidence type="ECO:0000256" key="1">
    <source>
        <dbReference type="ARBA" id="ARBA00008091"/>
    </source>
</evidence>
<evidence type="ECO:0000313" key="5">
    <source>
        <dbReference type="Proteomes" id="UP000530660"/>
    </source>
</evidence>
<accession>A0A7J7IHG0</accession>
<protein>
    <recommendedName>
        <fullName evidence="2">Uncharacterized protein ycf18</fullName>
    </recommendedName>
</protein>
<proteinExistence type="inferred from homology"/>
<evidence type="ECO:0000256" key="2">
    <source>
        <dbReference type="ARBA" id="ARBA00021553"/>
    </source>
</evidence>
<dbReference type="AlphaFoldDB" id="A0A7J7IHG0"/>
<sequence>MRKEARGTITSASSDLGSSKKRTTRSCTRFNEGSEAAVLALAFASATGLKPFVKMPTKEYASLGVVTSRRACSIPRPWDRLTGLCRTRANNRVRLHCNYGGRARPGDPEPPESGKGPAGPSGSSARGGGRPEELPEEDRPPSLEEQSPYELTLSQQLLLQQYIAEIEQTSAEACREMCVALMSQMMMKENLIKELLGRDDIEFPSMPPVPGSEDEPPEGRPQR</sequence>
<reference evidence="4 5" key="1">
    <citation type="journal article" date="2020" name="J. Phycol.">
        <title>Comparative genome analysis reveals Cyanidiococcus gen. nov., a new extremophilic red algal genus sister to Cyanidioschyzon (Cyanidioschyzonaceae, Rhodophyta).</title>
        <authorList>
            <person name="Liu S.-L."/>
            <person name="Chiang Y.-R."/>
            <person name="Yoon H.S."/>
            <person name="Fu H.-Y."/>
        </authorList>
    </citation>
    <scope>NUCLEOTIDE SEQUENCE [LARGE SCALE GENOMIC DNA]</scope>
    <source>
        <strain evidence="4 5">THAL066</strain>
    </source>
</reference>
<dbReference type="OrthoDB" id="10596204at2759"/>
<dbReference type="Gene3D" id="1.10.287.670">
    <property type="entry name" value="Phycobilisome degradation protein NblA"/>
    <property type="match status" value="1"/>
</dbReference>
<dbReference type="EMBL" id="VWRR01000011">
    <property type="protein sequence ID" value="KAF6002129.1"/>
    <property type="molecule type" value="Genomic_DNA"/>
</dbReference>
<name>A0A7J7IHG0_9RHOD</name>
<gene>
    <name evidence="4" type="ORF">F1559_001012</name>
</gene>
<feature type="region of interest" description="Disordered" evidence="3">
    <location>
        <begin position="201"/>
        <end position="223"/>
    </location>
</feature>
<organism evidence="4 5">
    <name type="scientific">Cyanidiococcus yangmingshanensis</name>
    <dbReference type="NCBI Taxonomy" id="2690220"/>
    <lineage>
        <taxon>Eukaryota</taxon>
        <taxon>Rhodophyta</taxon>
        <taxon>Bangiophyceae</taxon>
        <taxon>Cyanidiales</taxon>
        <taxon>Cyanidiaceae</taxon>
        <taxon>Cyanidiococcus</taxon>
    </lineage>
</organism>
<keyword evidence="5" id="KW-1185">Reference proteome</keyword>
<comment type="similarity">
    <text evidence="1">Belongs to the ycf18/nblA family.</text>
</comment>
<feature type="compositionally biased region" description="Polar residues" evidence="3">
    <location>
        <begin position="8"/>
        <end position="17"/>
    </location>
</feature>
<feature type="region of interest" description="Disordered" evidence="3">
    <location>
        <begin position="1"/>
        <end position="25"/>
    </location>
</feature>
<feature type="region of interest" description="Disordered" evidence="3">
    <location>
        <begin position="96"/>
        <end position="149"/>
    </location>
</feature>